<dbReference type="SMART" id="SM01043">
    <property type="entry name" value="BTAD"/>
    <property type="match status" value="1"/>
</dbReference>
<dbReference type="PANTHER" id="PTHR35807">
    <property type="entry name" value="TRANSCRIPTIONAL REGULATOR REDD-RELATED"/>
    <property type="match status" value="1"/>
</dbReference>
<evidence type="ECO:0000313" key="8">
    <source>
        <dbReference type="EMBL" id="MBL7253899.1"/>
    </source>
</evidence>
<evidence type="ECO:0000259" key="7">
    <source>
        <dbReference type="PROSITE" id="PS51755"/>
    </source>
</evidence>
<feature type="repeat" description="TPR" evidence="5">
    <location>
        <begin position="757"/>
        <end position="790"/>
    </location>
</feature>
<dbReference type="PRINTS" id="PR00364">
    <property type="entry name" value="DISEASERSIST"/>
</dbReference>
<dbReference type="Pfam" id="PF13424">
    <property type="entry name" value="TPR_12"/>
    <property type="match status" value="2"/>
</dbReference>
<evidence type="ECO:0000256" key="6">
    <source>
        <dbReference type="PROSITE-ProRule" id="PRU01091"/>
    </source>
</evidence>
<evidence type="ECO:0000313" key="9">
    <source>
        <dbReference type="Proteomes" id="UP000598996"/>
    </source>
</evidence>
<dbReference type="SUPFAM" id="SSF48452">
    <property type="entry name" value="TPR-like"/>
    <property type="match status" value="2"/>
</dbReference>
<sequence>MEFRLLGPVEIEVDGRWLDVGRPQRRAVLAALLVDAGRLVTPETLIDRVWGEASPPGARRVLHAHLSHLRRMIPAPLVHRSGGYLLEVDPDTVDLHRFRRLAADPGRVERLREALRLWQGTPLAGLPGEWAARMRQSWARERVDATIVWAGAELRIGRAEATLGPLTELAEEHPLLEPLAAALLRALQAANRSATALEHYAALRERLADELGSDPSPEVLAVHQALLQGGTVGPAQLPPDLSGFVGRAAEIARLDAAAGPVVAIWGTAGVGKSALAVRWATAARGRFPDGQLYVNLRGFDPDDVVASTADVVQGFLEGLGVRPAQIPAGLDAKIGLYRSLLDGRRILVLLDNARDAEQVRPLLPAAANCLAVVTSRIDLTGLVVSDGATGVPLDTFTETEARELFRSRLGAVRADAEPAAVTALIAACARLPLALAVVAARAAARPRQQLAVLAAQLGDSALTALAGGDPRTDPRTVFSWSYRALTPAAARMFRLLGLHPVPELAIAAAASLAGVSMGHAGPLMAELAEANLTAEPRPGRWTVHDLLHSYAMSLVAGDPAEERNAAYRRMFDHYLYVGDAAALLLNPRRDTVEPAPPAAGAVVAAPPDAEAAREWFATEHGTVALAVSLAAAEGFDTHAWQLARSLTTYLNHHSRWTDMTDLHTVGLAAARRAGDRQGQIHTLRDLGLAGTRQGRSAEAYGQFTEALELCAEDQDDLKWGHTHLDLAELVGGQGRWQEAIDHIELAATVYEIDKDGGNIPGMLGSCYAQLGDYDQALMHCQEALALAKKIGDGWTQAATWDSLGFIHHQLGDYGQARECYTNALTLVRETGDRYREADVLDHLAPSLEAAGDLDAARDARHQAEEIRRQTV</sequence>
<dbReference type="InterPro" id="IPR001867">
    <property type="entry name" value="OmpR/PhoB-type_DNA-bd"/>
</dbReference>
<dbReference type="InterPro" id="IPR036388">
    <property type="entry name" value="WH-like_DNA-bd_sf"/>
</dbReference>
<dbReference type="PROSITE" id="PS50005">
    <property type="entry name" value="TPR"/>
    <property type="match status" value="2"/>
</dbReference>
<protein>
    <submittedName>
        <fullName evidence="8">Tetratricopeptide repeat protein</fullName>
    </submittedName>
</protein>
<proteinExistence type="inferred from homology"/>
<keyword evidence="3 6" id="KW-0238">DNA-binding</keyword>
<evidence type="ECO:0000256" key="5">
    <source>
        <dbReference type="PROSITE-ProRule" id="PRU00339"/>
    </source>
</evidence>
<keyword evidence="2" id="KW-0805">Transcription regulation</keyword>
<dbReference type="Gene3D" id="1.10.10.10">
    <property type="entry name" value="Winged helix-like DNA-binding domain superfamily/Winged helix DNA-binding domain"/>
    <property type="match status" value="1"/>
</dbReference>
<evidence type="ECO:0000256" key="4">
    <source>
        <dbReference type="ARBA" id="ARBA00023163"/>
    </source>
</evidence>
<dbReference type="InterPro" id="IPR016032">
    <property type="entry name" value="Sig_transdc_resp-reg_C-effctor"/>
</dbReference>
<feature type="DNA-binding region" description="OmpR/PhoB-type" evidence="6">
    <location>
        <begin position="1"/>
        <end position="88"/>
    </location>
</feature>
<evidence type="ECO:0000256" key="3">
    <source>
        <dbReference type="ARBA" id="ARBA00023125"/>
    </source>
</evidence>
<dbReference type="Proteomes" id="UP000598996">
    <property type="component" value="Unassembled WGS sequence"/>
</dbReference>
<dbReference type="RefSeq" id="WP_202990270.1">
    <property type="nucleotide sequence ID" value="NZ_JAENHO010000002.1"/>
</dbReference>
<dbReference type="EMBL" id="JAENHO010000002">
    <property type="protein sequence ID" value="MBL7253899.1"/>
    <property type="molecule type" value="Genomic_DNA"/>
</dbReference>
<dbReference type="InterPro" id="IPR005158">
    <property type="entry name" value="BTAD"/>
</dbReference>
<gene>
    <name evidence="8" type="ORF">JKJ07_06210</name>
</gene>
<dbReference type="SMART" id="SM00028">
    <property type="entry name" value="TPR"/>
    <property type="match status" value="4"/>
</dbReference>
<dbReference type="PROSITE" id="PS51755">
    <property type="entry name" value="OMPR_PHOB"/>
    <property type="match status" value="1"/>
</dbReference>
<keyword evidence="5" id="KW-0802">TPR repeat</keyword>
<evidence type="ECO:0000256" key="2">
    <source>
        <dbReference type="ARBA" id="ARBA00023015"/>
    </source>
</evidence>
<dbReference type="PANTHER" id="PTHR35807:SF1">
    <property type="entry name" value="TRANSCRIPTIONAL REGULATOR REDD"/>
    <property type="match status" value="1"/>
</dbReference>
<dbReference type="InterPro" id="IPR051677">
    <property type="entry name" value="AfsR-DnrI-RedD_regulator"/>
</dbReference>
<organism evidence="8 9">
    <name type="scientific">Paractinoplanes lichenicola</name>
    <dbReference type="NCBI Taxonomy" id="2802976"/>
    <lineage>
        <taxon>Bacteria</taxon>
        <taxon>Bacillati</taxon>
        <taxon>Actinomycetota</taxon>
        <taxon>Actinomycetes</taxon>
        <taxon>Micromonosporales</taxon>
        <taxon>Micromonosporaceae</taxon>
        <taxon>Paractinoplanes</taxon>
    </lineage>
</organism>
<feature type="domain" description="OmpR/PhoB-type" evidence="7">
    <location>
        <begin position="1"/>
        <end position="88"/>
    </location>
</feature>
<dbReference type="Pfam" id="PF03704">
    <property type="entry name" value="BTAD"/>
    <property type="match status" value="1"/>
</dbReference>
<feature type="repeat" description="TPR" evidence="5">
    <location>
        <begin position="797"/>
        <end position="830"/>
    </location>
</feature>
<dbReference type="Pfam" id="PF00486">
    <property type="entry name" value="Trans_reg_C"/>
    <property type="match status" value="1"/>
</dbReference>
<dbReference type="CDD" id="cd15831">
    <property type="entry name" value="BTAD"/>
    <property type="match status" value="1"/>
</dbReference>
<keyword evidence="4" id="KW-0804">Transcription</keyword>
<dbReference type="InterPro" id="IPR027417">
    <property type="entry name" value="P-loop_NTPase"/>
</dbReference>
<name>A0ABS1VGS2_9ACTN</name>
<dbReference type="SMART" id="SM00862">
    <property type="entry name" value="Trans_reg_C"/>
    <property type="match status" value="1"/>
</dbReference>
<comment type="caution">
    <text evidence="8">The sequence shown here is derived from an EMBL/GenBank/DDBJ whole genome shotgun (WGS) entry which is preliminary data.</text>
</comment>
<dbReference type="SUPFAM" id="SSF52540">
    <property type="entry name" value="P-loop containing nucleoside triphosphate hydrolases"/>
    <property type="match status" value="1"/>
</dbReference>
<keyword evidence="9" id="KW-1185">Reference proteome</keyword>
<dbReference type="InterPro" id="IPR019734">
    <property type="entry name" value="TPR_rpt"/>
</dbReference>
<dbReference type="Gene3D" id="1.25.40.10">
    <property type="entry name" value="Tetratricopeptide repeat domain"/>
    <property type="match status" value="2"/>
</dbReference>
<comment type="similarity">
    <text evidence="1">Belongs to the AfsR/DnrI/RedD regulatory family.</text>
</comment>
<reference evidence="8 9" key="1">
    <citation type="submission" date="2021-01" db="EMBL/GenBank/DDBJ databases">
        <title>Actinoplanes sp. nov. LDG1-01 isolated from lichen.</title>
        <authorList>
            <person name="Saeng-In P."/>
            <person name="Phongsopitanun W."/>
            <person name="Kanchanasin P."/>
            <person name="Yuki M."/>
            <person name="Kudo T."/>
            <person name="Ohkuma M."/>
            <person name="Tanasupawat S."/>
        </authorList>
    </citation>
    <scope>NUCLEOTIDE SEQUENCE [LARGE SCALE GENOMIC DNA]</scope>
    <source>
        <strain evidence="8 9">LDG1-01</strain>
    </source>
</reference>
<dbReference type="SUPFAM" id="SSF46894">
    <property type="entry name" value="C-terminal effector domain of the bipartite response regulators"/>
    <property type="match status" value="1"/>
</dbReference>
<dbReference type="InterPro" id="IPR011990">
    <property type="entry name" value="TPR-like_helical_dom_sf"/>
</dbReference>
<evidence type="ECO:0000256" key="1">
    <source>
        <dbReference type="ARBA" id="ARBA00005820"/>
    </source>
</evidence>
<accession>A0ABS1VGS2</accession>